<dbReference type="InterPro" id="IPR008862">
    <property type="entry name" value="Tcp11"/>
</dbReference>
<evidence type="ECO:0000256" key="1">
    <source>
        <dbReference type="ARBA" id="ARBA00010954"/>
    </source>
</evidence>
<comment type="caution">
    <text evidence="3">The sequence shown here is derived from an EMBL/GenBank/DDBJ whole genome shotgun (WGS) entry which is preliminary data.</text>
</comment>
<name>A0A9D3RLV6_ANGAN</name>
<evidence type="ECO:0000313" key="3">
    <source>
        <dbReference type="EMBL" id="KAG5835409.1"/>
    </source>
</evidence>
<accession>A0A9D3RLV6</accession>
<dbReference type="GO" id="GO:1902490">
    <property type="term" value="P:regulation of sperm capacitation"/>
    <property type="evidence" value="ECO:0007669"/>
    <property type="project" value="TreeGrafter"/>
</dbReference>
<proteinExistence type="inferred from homology"/>
<dbReference type="Proteomes" id="UP001044222">
    <property type="component" value="Chromosome 14"/>
</dbReference>
<dbReference type="GO" id="GO:0010737">
    <property type="term" value="P:protein kinase A signaling"/>
    <property type="evidence" value="ECO:0007669"/>
    <property type="project" value="TreeGrafter"/>
</dbReference>
<gene>
    <name evidence="3" type="ORF">ANANG_G00243670</name>
</gene>
<comment type="similarity">
    <text evidence="1">Belongs to the TCP11 family.</text>
</comment>
<evidence type="ECO:0000313" key="4">
    <source>
        <dbReference type="Proteomes" id="UP001044222"/>
    </source>
</evidence>
<dbReference type="PANTHER" id="PTHR12832:SF14">
    <property type="entry name" value="T-COMPLEX PROTEIN 11 HOMOLOG"/>
    <property type="match status" value="1"/>
</dbReference>
<dbReference type="PANTHER" id="PTHR12832">
    <property type="entry name" value="TESTIS-SPECIFIC PROTEIN PBS13 T-COMPLEX 11"/>
    <property type="match status" value="1"/>
</dbReference>
<dbReference type="AlphaFoldDB" id="A0A9D3RLV6"/>
<protein>
    <submittedName>
        <fullName evidence="3">Uncharacterized protein</fullName>
    </submittedName>
</protein>
<organism evidence="3 4">
    <name type="scientific">Anguilla anguilla</name>
    <name type="common">European freshwater eel</name>
    <name type="synonym">Muraena anguilla</name>
    <dbReference type="NCBI Taxonomy" id="7936"/>
    <lineage>
        <taxon>Eukaryota</taxon>
        <taxon>Metazoa</taxon>
        <taxon>Chordata</taxon>
        <taxon>Craniata</taxon>
        <taxon>Vertebrata</taxon>
        <taxon>Euteleostomi</taxon>
        <taxon>Actinopterygii</taxon>
        <taxon>Neopterygii</taxon>
        <taxon>Teleostei</taxon>
        <taxon>Anguilliformes</taxon>
        <taxon>Anguillidae</taxon>
        <taxon>Anguilla</taxon>
    </lineage>
</organism>
<dbReference type="GO" id="GO:0001669">
    <property type="term" value="C:acrosomal vesicle"/>
    <property type="evidence" value="ECO:0007669"/>
    <property type="project" value="TreeGrafter"/>
</dbReference>
<feature type="region of interest" description="Disordered" evidence="2">
    <location>
        <begin position="60"/>
        <end position="86"/>
    </location>
</feature>
<reference evidence="3" key="1">
    <citation type="submission" date="2021-01" db="EMBL/GenBank/DDBJ databases">
        <title>A chromosome-scale assembly of European eel, Anguilla anguilla.</title>
        <authorList>
            <person name="Henkel C."/>
            <person name="Jong-Raadsen S.A."/>
            <person name="Dufour S."/>
            <person name="Weltzien F.-A."/>
            <person name="Palstra A.P."/>
            <person name="Pelster B."/>
            <person name="Spaink H.P."/>
            <person name="Van Den Thillart G.E."/>
            <person name="Jansen H."/>
            <person name="Zahm M."/>
            <person name="Klopp C."/>
            <person name="Cedric C."/>
            <person name="Louis A."/>
            <person name="Berthelot C."/>
            <person name="Parey E."/>
            <person name="Roest Crollius H."/>
            <person name="Montfort J."/>
            <person name="Robinson-Rechavi M."/>
            <person name="Bucao C."/>
            <person name="Bouchez O."/>
            <person name="Gislard M."/>
            <person name="Lluch J."/>
            <person name="Milhes M."/>
            <person name="Lampietro C."/>
            <person name="Lopez Roques C."/>
            <person name="Donnadieu C."/>
            <person name="Braasch I."/>
            <person name="Desvignes T."/>
            <person name="Postlethwait J."/>
            <person name="Bobe J."/>
            <person name="Guiguen Y."/>
            <person name="Dirks R."/>
        </authorList>
    </citation>
    <scope>NUCLEOTIDE SEQUENCE</scope>
    <source>
        <strain evidence="3">Tag_6206</strain>
        <tissue evidence="3">Liver</tissue>
    </source>
</reference>
<dbReference type="GO" id="GO:0036126">
    <property type="term" value="C:sperm flagellum"/>
    <property type="evidence" value="ECO:0007669"/>
    <property type="project" value="TreeGrafter"/>
</dbReference>
<dbReference type="EMBL" id="JAFIRN010000014">
    <property type="protein sequence ID" value="KAG5835409.1"/>
    <property type="molecule type" value="Genomic_DNA"/>
</dbReference>
<keyword evidence="4" id="KW-1185">Reference proteome</keyword>
<sequence>MRVLGLMKVDMVNFTVQSLRPHLLQQAVQYERAKFQELLDKKQVSLDNTTAWLQRAVLGSSPVGSSSESPEQDVTKPTVHSPSPVSPSAVLNRAYFLLLSWDPESQLYPESVLMDQARLEALGQKLHLLVLEAAVLLVTSTQCGGAVFSVPGFVGNLKQTITALLEGCHQSGFDQQGALLALGEQVYKQVHEALSAQGGVTLTPGVETLLKGQISGLAQDHNPVRSLIGSRVQSYLLAVLGAPDSQRGPAVPPALVVVAPELKELAGAFRSVVNFNRMVFGPHYSSILKKLLFSGGGAEMGVDSR</sequence>
<evidence type="ECO:0000256" key="2">
    <source>
        <dbReference type="SAM" id="MobiDB-lite"/>
    </source>
</evidence>
<dbReference type="Pfam" id="PF05794">
    <property type="entry name" value="Tcp11"/>
    <property type="match status" value="1"/>
</dbReference>